<sequence length="54" mass="6281">MTTTDVAKYQEHIQNLHNALTSNLTLINELTPEKLRIIIESYENLLKQVLDIED</sequence>
<evidence type="ECO:0000313" key="1">
    <source>
        <dbReference type="EMBL" id="QHS87710.1"/>
    </source>
</evidence>
<dbReference type="AlphaFoldDB" id="A0A6C0B6N2"/>
<proteinExistence type="predicted"/>
<dbReference type="EMBL" id="MN739088">
    <property type="protein sequence ID" value="QHS87710.1"/>
    <property type="molecule type" value="Genomic_DNA"/>
</dbReference>
<accession>A0A6C0B6N2</accession>
<protein>
    <submittedName>
        <fullName evidence="1">Uncharacterized protein</fullName>
    </submittedName>
</protein>
<organism evidence="1">
    <name type="scientific">viral metagenome</name>
    <dbReference type="NCBI Taxonomy" id="1070528"/>
    <lineage>
        <taxon>unclassified sequences</taxon>
        <taxon>metagenomes</taxon>
        <taxon>organismal metagenomes</taxon>
    </lineage>
</organism>
<name>A0A6C0B6N2_9ZZZZ</name>
<reference evidence="1" key="1">
    <citation type="journal article" date="2020" name="Nature">
        <title>Giant virus diversity and host interactions through global metagenomics.</title>
        <authorList>
            <person name="Schulz F."/>
            <person name="Roux S."/>
            <person name="Paez-Espino D."/>
            <person name="Jungbluth S."/>
            <person name="Walsh D.A."/>
            <person name="Denef V.J."/>
            <person name="McMahon K.D."/>
            <person name="Konstantinidis K.T."/>
            <person name="Eloe-Fadrosh E.A."/>
            <person name="Kyrpides N.C."/>
            <person name="Woyke T."/>
        </authorList>
    </citation>
    <scope>NUCLEOTIDE SEQUENCE</scope>
    <source>
        <strain evidence="1">GVMAG-M-3300010158-13</strain>
    </source>
</reference>